<accession>A1RDS7</accession>
<evidence type="ECO:0000256" key="1">
    <source>
        <dbReference type="SAM" id="MobiDB-lite"/>
    </source>
</evidence>
<geneLocation type="plasmid" evidence="2 3">
    <name>pTC2</name>
</geneLocation>
<dbReference type="RefSeq" id="WP_011777294.1">
    <property type="nucleotide sequence ID" value="NC_008713.1"/>
</dbReference>
<dbReference type="HOGENOM" id="CLU_2505584_0_0_11"/>
<dbReference type="InterPro" id="IPR036913">
    <property type="entry name" value="YegP-like_sf"/>
</dbReference>
<evidence type="ECO:0000313" key="3">
    <source>
        <dbReference type="Proteomes" id="UP000000637"/>
    </source>
</evidence>
<proteinExistence type="predicted"/>
<dbReference type="Gene3D" id="2.30.29.80">
    <property type="match status" value="1"/>
</dbReference>
<feature type="compositionally biased region" description="Low complexity" evidence="1">
    <location>
        <begin position="60"/>
        <end position="71"/>
    </location>
</feature>
<keyword evidence="3" id="KW-1185">Reference proteome</keyword>
<keyword evidence="2" id="KW-0614">Plasmid</keyword>
<evidence type="ECO:0000313" key="2">
    <source>
        <dbReference type="EMBL" id="ABM10673.1"/>
    </source>
</evidence>
<name>A1RDS7_PAEAT</name>
<reference evidence="2 3" key="1">
    <citation type="journal article" date="2006" name="PLoS Genet.">
        <title>Secrets of soil survival revealed by the genome sequence of Arthrobacter aurescens TC1.</title>
        <authorList>
            <person name="Mongodin E.F."/>
            <person name="Shapir N."/>
            <person name="Daugherty S.C."/>
            <person name="DeBoy R.T."/>
            <person name="Emerson J.B."/>
            <person name="Shvartzbeyn A."/>
            <person name="Radune D."/>
            <person name="Vamathevan J."/>
            <person name="Riggs F."/>
            <person name="Grinberg V."/>
            <person name="Khouri H."/>
            <person name="Wackett L.P."/>
            <person name="Nelson K.E."/>
            <person name="Sadowsky M.J."/>
        </authorList>
    </citation>
    <scope>NUCLEOTIDE SEQUENCE [LARGE SCALE GENOMIC DNA]</scope>
    <source>
        <strain evidence="2 3">TC1</strain>
    </source>
</reference>
<evidence type="ECO:0008006" key="4">
    <source>
        <dbReference type="Google" id="ProtNLM"/>
    </source>
</evidence>
<dbReference type="EMBL" id="CP000476">
    <property type="protein sequence ID" value="ABM10673.1"/>
    <property type="molecule type" value="Genomic_DNA"/>
</dbReference>
<organism evidence="2 3">
    <name type="scientific">Paenarthrobacter aurescens (strain TC1)</name>
    <dbReference type="NCBI Taxonomy" id="290340"/>
    <lineage>
        <taxon>Bacteria</taxon>
        <taxon>Bacillati</taxon>
        <taxon>Actinomycetota</taxon>
        <taxon>Actinomycetes</taxon>
        <taxon>Micrococcales</taxon>
        <taxon>Micrococcaceae</taxon>
        <taxon>Paenarthrobacter</taxon>
    </lineage>
</organism>
<gene>
    <name evidence="2" type="ordered locus">AAur_pTC20241</name>
</gene>
<dbReference type="Proteomes" id="UP000000637">
    <property type="component" value="Plasmid pTC2"/>
</dbReference>
<feature type="region of interest" description="Disordered" evidence="1">
    <location>
        <begin position="55"/>
        <end position="85"/>
    </location>
</feature>
<sequence>MPGHFELVSDPDGGCRVKLIDARGSELALSAPYRDRKAAVRGIDAFREIAATAVIKDHTSTAPSTRPAPTSLQGNPPGSHNEDIG</sequence>
<dbReference type="KEGG" id="aau:AAur_pTC20241"/>
<protein>
    <recommendedName>
        <fullName evidence="4">DUF1508 domain-containing protein</fullName>
    </recommendedName>
</protein>
<dbReference type="SUPFAM" id="SSF160113">
    <property type="entry name" value="YegP-like"/>
    <property type="match status" value="1"/>
</dbReference>
<dbReference type="AlphaFoldDB" id="A1RDS7"/>